<evidence type="ECO:0000256" key="3">
    <source>
        <dbReference type="PROSITE-ProRule" id="PRU00708"/>
    </source>
</evidence>
<evidence type="ECO:0000256" key="2">
    <source>
        <dbReference type="ARBA" id="ARBA00022737"/>
    </source>
</evidence>
<reference evidence="4 5" key="1">
    <citation type="submission" date="2024-11" db="EMBL/GenBank/DDBJ databases">
        <title>A near-complete genome assembly of Cinchona calisaya.</title>
        <authorList>
            <person name="Lian D.C."/>
            <person name="Zhao X.W."/>
            <person name="Wei L."/>
        </authorList>
    </citation>
    <scope>NUCLEOTIDE SEQUENCE [LARGE SCALE GENOMIC DNA]</scope>
    <source>
        <tissue evidence="4">Nenye</tissue>
    </source>
</reference>
<feature type="repeat" description="PPR" evidence="3">
    <location>
        <begin position="251"/>
        <end position="285"/>
    </location>
</feature>
<feature type="repeat" description="PPR" evidence="3">
    <location>
        <begin position="318"/>
        <end position="352"/>
    </location>
</feature>
<dbReference type="InterPro" id="IPR002885">
    <property type="entry name" value="PPR_rpt"/>
</dbReference>
<comment type="caution">
    <text evidence="4">The sequence shown here is derived from an EMBL/GenBank/DDBJ whole genome shotgun (WGS) entry which is preliminary data.</text>
</comment>
<feature type="repeat" description="PPR" evidence="3">
    <location>
        <begin position="458"/>
        <end position="492"/>
    </location>
</feature>
<name>A0ABD2Y4G3_9GENT</name>
<dbReference type="PANTHER" id="PTHR47447:SF21">
    <property type="entry name" value="PENTACOTRIPEPTIDE-REPEAT REGION OF PRORP DOMAIN-CONTAINING PROTEIN"/>
    <property type="match status" value="1"/>
</dbReference>
<dbReference type="Gene3D" id="1.25.40.10">
    <property type="entry name" value="Tetratricopeptide repeat domain"/>
    <property type="match status" value="3"/>
</dbReference>
<dbReference type="Pfam" id="PF13041">
    <property type="entry name" value="PPR_2"/>
    <property type="match status" value="3"/>
</dbReference>
<evidence type="ECO:0008006" key="6">
    <source>
        <dbReference type="Google" id="ProtNLM"/>
    </source>
</evidence>
<feature type="repeat" description="PPR" evidence="3">
    <location>
        <begin position="423"/>
        <end position="457"/>
    </location>
</feature>
<organism evidence="4 5">
    <name type="scientific">Cinchona calisaya</name>
    <dbReference type="NCBI Taxonomy" id="153742"/>
    <lineage>
        <taxon>Eukaryota</taxon>
        <taxon>Viridiplantae</taxon>
        <taxon>Streptophyta</taxon>
        <taxon>Embryophyta</taxon>
        <taxon>Tracheophyta</taxon>
        <taxon>Spermatophyta</taxon>
        <taxon>Magnoliopsida</taxon>
        <taxon>eudicotyledons</taxon>
        <taxon>Gunneridae</taxon>
        <taxon>Pentapetalae</taxon>
        <taxon>asterids</taxon>
        <taxon>lamiids</taxon>
        <taxon>Gentianales</taxon>
        <taxon>Rubiaceae</taxon>
        <taxon>Cinchonoideae</taxon>
        <taxon>Cinchoneae</taxon>
        <taxon>Cinchona</taxon>
    </lineage>
</organism>
<dbReference type="NCBIfam" id="TIGR00756">
    <property type="entry name" value="PPR"/>
    <property type="match status" value="6"/>
</dbReference>
<dbReference type="InterPro" id="IPR011990">
    <property type="entry name" value="TPR-like_helical_dom_sf"/>
</dbReference>
<dbReference type="Proteomes" id="UP001630127">
    <property type="component" value="Unassembled WGS sequence"/>
</dbReference>
<keyword evidence="2" id="KW-0677">Repeat</keyword>
<feature type="repeat" description="PPR" evidence="3">
    <location>
        <begin position="353"/>
        <end position="387"/>
    </location>
</feature>
<feature type="repeat" description="PPR" evidence="3">
    <location>
        <begin position="213"/>
        <end position="247"/>
    </location>
</feature>
<dbReference type="SUPFAM" id="SSF81901">
    <property type="entry name" value="HCP-like"/>
    <property type="match status" value="1"/>
</dbReference>
<protein>
    <recommendedName>
        <fullName evidence="6">Tetratricopeptide repeat-like superfamily protein</fullName>
    </recommendedName>
</protein>
<gene>
    <name evidence="4" type="ORF">ACH5RR_036871</name>
</gene>
<dbReference type="SUPFAM" id="SSF48452">
    <property type="entry name" value="TPR-like"/>
    <property type="match status" value="1"/>
</dbReference>
<feature type="repeat" description="PPR" evidence="3">
    <location>
        <begin position="143"/>
        <end position="177"/>
    </location>
</feature>
<dbReference type="PANTHER" id="PTHR47447">
    <property type="entry name" value="OS03G0856100 PROTEIN"/>
    <property type="match status" value="1"/>
</dbReference>
<dbReference type="EMBL" id="JBJUIK010000015">
    <property type="protein sequence ID" value="KAL3502422.1"/>
    <property type="molecule type" value="Genomic_DNA"/>
</dbReference>
<keyword evidence="5" id="KW-1185">Reference proteome</keyword>
<proteinExistence type="inferred from homology"/>
<feature type="repeat" description="PPR" evidence="3">
    <location>
        <begin position="178"/>
        <end position="212"/>
    </location>
</feature>
<dbReference type="AlphaFoldDB" id="A0ABD2Y4G3"/>
<evidence type="ECO:0000256" key="1">
    <source>
        <dbReference type="ARBA" id="ARBA00007626"/>
    </source>
</evidence>
<dbReference type="Pfam" id="PF13812">
    <property type="entry name" value="PPR_3"/>
    <property type="match status" value="1"/>
</dbReference>
<comment type="similarity">
    <text evidence="1">Belongs to the PPR family. P subfamily.</text>
</comment>
<feature type="repeat" description="PPR" evidence="3">
    <location>
        <begin position="388"/>
        <end position="422"/>
    </location>
</feature>
<accession>A0ABD2Y4G3</accession>
<dbReference type="PROSITE" id="PS51375">
    <property type="entry name" value="PPR"/>
    <property type="match status" value="9"/>
</dbReference>
<sequence>MPQAIMMFLKPFTSLPSSSSSLWSVNSGNGGIFVDGNVKICKRAEVVCLGMLAPRKFMQKRKKIEFFKDAHDEADQKNWRRLMNQIEEVGSAVSVLESQRVKNEALPKDLVLGTLVRFKQLKKWNLVSEVLEWLRTQHWWDFNEMDFLMLITAYGKLGDFVKVERVLSYMNKKAYPPSVISYTALMEAYGKGGQFNKAEAIFQKMQSTGPEPSALTYQIILKMFVEGNKFKEAEEIFEALLRMDSSPLKPDQKMFHMMIYMYKKAGNYDKARQLFSLMAERGVKQTTVTYNSLMSFETNYKEVAKIYDQMQRGNIQPDVVSYALLIKAYGKARREEEALAVFEEMLDAGVRPSQKAYNILLDAFAISGMIEQARIVFKSMRRDRCTPDLCSYTTMLSAYVNASDMEGAEKFFRRIKQDGFQPSIVTYGTLIKGYAKVNNLEKMMEKYEEMRLCGIKPNQTVFTTIMDAHGKNLGFDSAVIWYDEMGSSGVIPDQKAKNILLSLAKSGEEKAEAYELIGYAKEQKDNMISSSDNDDDFNLDYDDDAKQNTLFDAKDELILR</sequence>
<evidence type="ECO:0000313" key="5">
    <source>
        <dbReference type="Proteomes" id="UP001630127"/>
    </source>
</evidence>
<dbReference type="Pfam" id="PF01535">
    <property type="entry name" value="PPR"/>
    <property type="match status" value="2"/>
</dbReference>
<evidence type="ECO:0000313" key="4">
    <source>
        <dbReference type="EMBL" id="KAL3502422.1"/>
    </source>
</evidence>